<dbReference type="EMBL" id="LMVN01000026">
    <property type="protein sequence ID" value="PAV06714.1"/>
    <property type="molecule type" value="Genomic_DNA"/>
</dbReference>
<dbReference type="OrthoDB" id="6075at2157"/>
<dbReference type="Gene3D" id="3.40.1490.10">
    <property type="entry name" value="Bit1"/>
    <property type="match status" value="1"/>
</dbReference>
<proteinExistence type="inferred from homology"/>
<reference evidence="7 8" key="1">
    <citation type="journal article" date="2017" name="BMC Genomics">
        <title>Genomic analysis of methanogenic archaea reveals a shift towards energy conservation.</title>
        <authorList>
            <person name="Gilmore S.P."/>
            <person name="Henske J.K."/>
            <person name="Sexton J.A."/>
            <person name="Solomon K.V."/>
            <person name="Seppala S."/>
            <person name="Yoo J.I."/>
            <person name="Huyett L.M."/>
            <person name="Pressman A."/>
            <person name="Cogan J.Z."/>
            <person name="Kivenson V."/>
            <person name="Peng X."/>
            <person name="Tan Y."/>
            <person name="Valentine D.L."/>
            <person name="O'Malley M.A."/>
        </authorList>
    </citation>
    <scope>NUCLEOTIDE SEQUENCE [LARGE SCALE GENOMIC DNA]</scope>
    <source>
        <strain evidence="7 8">1R-7</strain>
    </source>
</reference>
<dbReference type="FunFam" id="3.40.1490.10:FF:000001">
    <property type="entry name" value="Peptidyl-tRNA hydrolase 2"/>
    <property type="match status" value="1"/>
</dbReference>
<evidence type="ECO:0000256" key="4">
    <source>
        <dbReference type="ARBA" id="ARBA00038050"/>
    </source>
</evidence>
<accession>A0A2A2HBS4</accession>
<dbReference type="InterPro" id="IPR023476">
    <property type="entry name" value="Pep_tRNA_hydro_II_dom_sf"/>
</dbReference>
<sequence>MMKQAIVMRTDLKMGKGKIAAQACHASLNAYKKADRYDKRKWEHEGQKKVVLKVGSEKELLKLFHEIKNTTSLPCTLITDAGHTQIEPSTRTCIGIGPASDKEIDAMTGHLKLL</sequence>
<dbReference type="InterPro" id="IPR002833">
    <property type="entry name" value="PTH2"/>
</dbReference>
<evidence type="ECO:0000256" key="6">
    <source>
        <dbReference type="ARBA" id="ARBA00050038"/>
    </source>
</evidence>
<evidence type="ECO:0000256" key="3">
    <source>
        <dbReference type="ARBA" id="ARBA00022801"/>
    </source>
</evidence>
<comment type="similarity">
    <text evidence="4">Belongs to the PTH2 family.</text>
</comment>
<comment type="function">
    <text evidence="1">The natural substrate for this enzyme may be peptidyl-tRNAs which drop off the ribosome during protein synthesis.</text>
</comment>
<dbReference type="CDD" id="cd02430">
    <property type="entry name" value="PTH2"/>
    <property type="match status" value="1"/>
</dbReference>
<evidence type="ECO:0000313" key="7">
    <source>
        <dbReference type="EMBL" id="PAV06714.1"/>
    </source>
</evidence>
<dbReference type="PANTHER" id="PTHR12649">
    <property type="entry name" value="PEPTIDYL-TRNA HYDROLASE 2"/>
    <property type="match status" value="1"/>
</dbReference>
<dbReference type="NCBIfam" id="TIGR00283">
    <property type="entry name" value="arch_pth2"/>
    <property type="match status" value="1"/>
</dbReference>
<dbReference type="PANTHER" id="PTHR12649:SF11">
    <property type="entry name" value="PEPTIDYL-TRNA HYDROLASE 2, MITOCHONDRIAL"/>
    <property type="match status" value="1"/>
</dbReference>
<dbReference type="NCBIfam" id="NF003314">
    <property type="entry name" value="PRK04322.1"/>
    <property type="match status" value="1"/>
</dbReference>
<dbReference type="GO" id="GO:0005829">
    <property type="term" value="C:cytosol"/>
    <property type="evidence" value="ECO:0007669"/>
    <property type="project" value="TreeGrafter"/>
</dbReference>
<dbReference type="EC" id="3.1.1.29" evidence="2"/>
<dbReference type="SUPFAM" id="SSF102462">
    <property type="entry name" value="Peptidyl-tRNA hydrolase II"/>
    <property type="match status" value="1"/>
</dbReference>
<dbReference type="AlphaFoldDB" id="A0A2A2HBS4"/>
<keyword evidence="8" id="KW-1185">Reference proteome</keyword>
<evidence type="ECO:0000256" key="2">
    <source>
        <dbReference type="ARBA" id="ARBA00013260"/>
    </source>
</evidence>
<dbReference type="Proteomes" id="UP000217528">
    <property type="component" value="Unassembled WGS sequence"/>
</dbReference>
<comment type="catalytic activity">
    <reaction evidence="5">
        <text>an N-acyl-L-alpha-aminoacyl-tRNA + H2O = an N-acyl-L-amino acid + a tRNA + H(+)</text>
        <dbReference type="Rhea" id="RHEA:54448"/>
        <dbReference type="Rhea" id="RHEA-COMP:10123"/>
        <dbReference type="Rhea" id="RHEA-COMP:13883"/>
        <dbReference type="ChEBI" id="CHEBI:15377"/>
        <dbReference type="ChEBI" id="CHEBI:15378"/>
        <dbReference type="ChEBI" id="CHEBI:59874"/>
        <dbReference type="ChEBI" id="CHEBI:78442"/>
        <dbReference type="ChEBI" id="CHEBI:138191"/>
        <dbReference type="EC" id="3.1.1.29"/>
    </reaction>
</comment>
<dbReference type="GO" id="GO:0004045">
    <property type="term" value="F:peptidyl-tRNA hydrolase activity"/>
    <property type="evidence" value="ECO:0007669"/>
    <property type="project" value="UniProtKB-EC"/>
</dbReference>
<dbReference type="Pfam" id="PF01981">
    <property type="entry name" value="PTH2"/>
    <property type="match status" value="1"/>
</dbReference>
<evidence type="ECO:0000256" key="1">
    <source>
        <dbReference type="ARBA" id="ARBA00003043"/>
    </source>
</evidence>
<evidence type="ECO:0000256" key="5">
    <source>
        <dbReference type="ARBA" id="ARBA00048707"/>
    </source>
</evidence>
<name>A0A2A2HBS4_9EURY</name>
<organism evidence="7 8">
    <name type="scientific">Methanosphaera cuniculi</name>
    <dbReference type="NCBI Taxonomy" id="1077256"/>
    <lineage>
        <taxon>Archaea</taxon>
        <taxon>Methanobacteriati</taxon>
        <taxon>Methanobacteriota</taxon>
        <taxon>Methanomada group</taxon>
        <taxon>Methanobacteria</taxon>
        <taxon>Methanobacteriales</taxon>
        <taxon>Methanobacteriaceae</taxon>
        <taxon>Methanosphaera</taxon>
    </lineage>
</organism>
<gene>
    <name evidence="7" type="ORF">ASJ82_06060</name>
</gene>
<evidence type="ECO:0000313" key="8">
    <source>
        <dbReference type="Proteomes" id="UP000217528"/>
    </source>
</evidence>
<comment type="caution">
    <text evidence="7">The sequence shown here is derived from an EMBL/GenBank/DDBJ whole genome shotgun (WGS) entry which is preliminary data.</text>
</comment>
<protein>
    <recommendedName>
        <fullName evidence="6">Peptidyl-tRNA hydrolase</fullName>
        <ecNumber evidence="2">3.1.1.29</ecNumber>
    </recommendedName>
</protein>
<keyword evidence="3 7" id="KW-0378">Hydrolase</keyword>